<protein>
    <submittedName>
        <fullName evidence="2">Unannotated protein</fullName>
    </submittedName>
</protein>
<feature type="domain" description="Thioredoxin" evidence="1">
    <location>
        <begin position="43"/>
        <end position="132"/>
    </location>
</feature>
<gene>
    <name evidence="2" type="ORF">UFOPK2992_01353</name>
</gene>
<name>A0A6J6YDA8_9ZZZZ</name>
<sequence length="153" mass="16742">MWTMQFLIAAVLVAVVVAASLILQRRRTDDPPTQNRWQAPAQLDRADFADALCDWVVVTFTSESCHTCADVKRKAAVLASKEVSVVDVEYTAQRALHERYNIDAVPTLVIADREGVVRASFLGPVSATDLWAACAEARNPGTSPEPNLGHDHD</sequence>
<dbReference type="CDD" id="cd02947">
    <property type="entry name" value="TRX_family"/>
    <property type="match status" value="1"/>
</dbReference>
<dbReference type="Pfam" id="PF00085">
    <property type="entry name" value="Thioredoxin"/>
    <property type="match status" value="1"/>
</dbReference>
<organism evidence="2">
    <name type="scientific">freshwater metagenome</name>
    <dbReference type="NCBI Taxonomy" id="449393"/>
    <lineage>
        <taxon>unclassified sequences</taxon>
        <taxon>metagenomes</taxon>
        <taxon>ecological metagenomes</taxon>
    </lineage>
</organism>
<dbReference type="EMBL" id="CAFAAI010000249">
    <property type="protein sequence ID" value="CAB4807392.1"/>
    <property type="molecule type" value="Genomic_DNA"/>
</dbReference>
<dbReference type="InterPro" id="IPR013766">
    <property type="entry name" value="Thioredoxin_domain"/>
</dbReference>
<accession>A0A6J6YDA8</accession>
<reference evidence="2" key="1">
    <citation type="submission" date="2020-05" db="EMBL/GenBank/DDBJ databases">
        <authorList>
            <person name="Chiriac C."/>
            <person name="Salcher M."/>
            <person name="Ghai R."/>
            <person name="Kavagutti S V."/>
        </authorList>
    </citation>
    <scope>NUCLEOTIDE SEQUENCE</scope>
</reference>
<proteinExistence type="predicted"/>
<dbReference type="AlphaFoldDB" id="A0A6J6YDA8"/>
<evidence type="ECO:0000259" key="1">
    <source>
        <dbReference type="Pfam" id="PF00085"/>
    </source>
</evidence>
<dbReference type="SUPFAM" id="SSF52833">
    <property type="entry name" value="Thioredoxin-like"/>
    <property type="match status" value="1"/>
</dbReference>
<dbReference type="InterPro" id="IPR036249">
    <property type="entry name" value="Thioredoxin-like_sf"/>
</dbReference>
<dbReference type="Gene3D" id="3.40.30.10">
    <property type="entry name" value="Glutaredoxin"/>
    <property type="match status" value="1"/>
</dbReference>
<evidence type="ECO:0000313" key="2">
    <source>
        <dbReference type="EMBL" id="CAB4807392.1"/>
    </source>
</evidence>